<feature type="transmembrane region" description="Helical" evidence="1">
    <location>
        <begin position="27"/>
        <end position="50"/>
    </location>
</feature>
<sequence>MTTALTLVRLRWSLTWATLKKSVWQTVAYVVAMITAVTTVIITGIAAWGAGGLDGTGTSGPLPADYGHFAVLRALVVIFGSMLTVTVAFIQLMLIGEGSTMSPRKFALYGLPDRQLQFGLLLAGMSGLPAITGMLSLMVWTLAYRHMGGAAVVTSLVASVLAVFTMMSLSKLLISLATTLVTSSRGKNLFYIVVVLGFIALCQLPNIMVNSGMMEHIAPNDRGQIITAFATVLAWTPFGAAFQLPFDAATANGLALLGHLAVLAVTWVVCFAVCTWCFRHERLTTGAGAKTVTAKGIGAFGWMPDSVPGAVAARLFTYLKRDPRQGMIFLMPILFVVVFAFQARGESAIVWVSLIWTGWMLSIAESNGLAYDGRGFTMEAISGVRGLQNRIGRVLVYLGIAVAYLVVLGVGIAIFTGDWAHPVRLLFGILLWSIGLACACCGLGLAEITSCVFMYPVPSLDKPFSSPQGRAMAQGFFPFIYLFGTILLLLPTGIVAIVLTVTGVIDTMFWVLIPVALANGAGMLALGTWLGGKLLDARMLSVVSTLDSFASLQH</sequence>
<keyword evidence="1" id="KW-0472">Membrane</keyword>
<feature type="transmembrane region" description="Helical" evidence="1">
    <location>
        <begin position="476"/>
        <end position="501"/>
    </location>
</feature>
<proteinExistence type="predicted"/>
<name>A0A2U2N3D6_9BIFI</name>
<feature type="transmembrane region" description="Helical" evidence="1">
    <location>
        <begin position="429"/>
        <end position="455"/>
    </location>
</feature>
<feature type="transmembrane region" description="Helical" evidence="1">
    <location>
        <begin position="326"/>
        <end position="343"/>
    </location>
</feature>
<feature type="transmembrane region" description="Helical" evidence="1">
    <location>
        <begin position="116"/>
        <end position="143"/>
    </location>
</feature>
<dbReference type="Proteomes" id="UP000245876">
    <property type="component" value="Unassembled WGS sequence"/>
</dbReference>
<feature type="transmembrane region" description="Helical" evidence="1">
    <location>
        <begin position="71"/>
        <end position="96"/>
    </location>
</feature>
<feature type="transmembrane region" description="Helical" evidence="1">
    <location>
        <begin position="349"/>
        <end position="373"/>
    </location>
</feature>
<dbReference type="AlphaFoldDB" id="A0A2U2N3D6"/>
<feature type="transmembrane region" description="Helical" evidence="1">
    <location>
        <begin position="150"/>
        <end position="169"/>
    </location>
</feature>
<dbReference type="EMBL" id="QFFM01000025">
    <property type="protein sequence ID" value="PWG63602.1"/>
    <property type="molecule type" value="Genomic_DNA"/>
</dbReference>
<keyword evidence="3" id="KW-1185">Reference proteome</keyword>
<gene>
    <name evidence="2" type="ORF">DF196_10580</name>
</gene>
<accession>A0A2U2N3D6</accession>
<comment type="caution">
    <text evidence="2">The sequence shown here is derived from an EMBL/GenBank/DDBJ whole genome shotgun (WGS) entry which is preliminary data.</text>
</comment>
<feature type="transmembrane region" description="Helical" evidence="1">
    <location>
        <begin position="256"/>
        <end position="278"/>
    </location>
</feature>
<feature type="transmembrane region" description="Helical" evidence="1">
    <location>
        <begin position="507"/>
        <end position="530"/>
    </location>
</feature>
<evidence type="ECO:0000313" key="3">
    <source>
        <dbReference type="Proteomes" id="UP000245876"/>
    </source>
</evidence>
<evidence type="ECO:0000313" key="2">
    <source>
        <dbReference type="EMBL" id="PWG63602.1"/>
    </source>
</evidence>
<keyword evidence="1" id="KW-0812">Transmembrane</keyword>
<feature type="transmembrane region" description="Helical" evidence="1">
    <location>
        <begin position="394"/>
        <end position="417"/>
    </location>
</feature>
<dbReference type="OrthoDB" id="3261041at2"/>
<protein>
    <submittedName>
        <fullName evidence="2">ABC transporter permease</fullName>
    </submittedName>
</protein>
<evidence type="ECO:0000256" key="1">
    <source>
        <dbReference type="SAM" id="Phobius"/>
    </source>
</evidence>
<reference evidence="2 3" key="1">
    <citation type="journal article" date="2018" name="Int. J. Syst. Evol. Microbiol.">
        <title>Bifidobacterium callitrichidarum sp. nov. from the faeces of the emperor tamarin (Saguinus imperator).</title>
        <authorList>
            <person name="Modesto M."/>
            <person name="Michelini S."/>
            <person name="Sansosti M.C."/>
            <person name="De Filippo C."/>
            <person name="Cavalieri D."/>
            <person name="Qvirist L."/>
            <person name="Andlid T."/>
            <person name="Spiezio C."/>
            <person name="Sandri C."/>
            <person name="Pascarelli S."/>
            <person name="Sgorbati B."/>
            <person name="Mattarelli P."/>
        </authorList>
    </citation>
    <scope>NUCLEOTIDE SEQUENCE [LARGE SCALE GENOMIC DNA]</scope>
    <source>
        <strain evidence="2 3">TRI 5</strain>
    </source>
</reference>
<feature type="transmembrane region" description="Helical" evidence="1">
    <location>
        <begin position="189"/>
        <end position="213"/>
    </location>
</feature>
<dbReference type="RefSeq" id="WP_109057784.1">
    <property type="nucleotide sequence ID" value="NZ_QFFM01000025.1"/>
</dbReference>
<feature type="transmembrane region" description="Helical" evidence="1">
    <location>
        <begin position="225"/>
        <end position="244"/>
    </location>
</feature>
<organism evidence="2 3">
    <name type="scientific">Bifidobacterium callitrichidarum</name>
    <dbReference type="NCBI Taxonomy" id="2052941"/>
    <lineage>
        <taxon>Bacteria</taxon>
        <taxon>Bacillati</taxon>
        <taxon>Actinomycetota</taxon>
        <taxon>Actinomycetes</taxon>
        <taxon>Bifidobacteriales</taxon>
        <taxon>Bifidobacteriaceae</taxon>
        <taxon>Bifidobacterium</taxon>
    </lineage>
</organism>
<keyword evidence="1" id="KW-1133">Transmembrane helix</keyword>